<evidence type="ECO:0000313" key="2">
    <source>
        <dbReference type="Proteomes" id="UP000235347"/>
    </source>
</evidence>
<dbReference type="Gene3D" id="2.40.40.20">
    <property type="match status" value="1"/>
</dbReference>
<sequence length="72" mass="7892">MDTPAYTIRVSSRYGTAILPADISPSMQAGPLFGTFHRPDLHLDQLTSPVRDRLVRPPEYKAAAVRAEKLAG</sequence>
<organism evidence="1 2">
    <name type="scientific">Trinickia soli</name>
    <dbReference type="NCBI Taxonomy" id="380675"/>
    <lineage>
        <taxon>Bacteria</taxon>
        <taxon>Pseudomonadati</taxon>
        <taxon>Pseudomonadota</taxon>
        <taxon>Betaproteobacteria</taxon>
        <taxon>Burkholderiales</taxon>
        <taxon>Burkholderiaceae</taxon>
        <taxon>Trinickia</taxon>
    </lineage>
</organism>
<keyword evidence="2" id="KW-1185">Reference proteome</keyword>
<protein>
    <submittedName>
        <fullName evidence="1">Uncharacterized protein</fullName>
    </submittedName>
</protein>
<reference evidence="1 2" key="1">
    <citation type="submission" date="2018-01" db="EMBL/GenBank/DDBJ databases">
        <title>Whole genome analyses suggest that Burkholderia sensu lato contains two further novel genera in the rhizoxinica-symbiotica group Mycetohabitans gen. nov., and Trinickia gen. nov.: implications for the evolution of diazotrophy and nodulation in the Burkholderiaceae.</title>
        <authorList>
            <person name="Estrada-de los Santos P."/>
            <person name="Palmer M."/>
            <person name="Chavez-Ramirez B."/>
            <person name="Beukes C."/>
            <person name="Steenkamp E.T."/>
            <person name="Hirsch A.M."/>
            <person name="Manyaka P."/>
            <person name="Maluk M."/>
            <person name="Lafos M."/>
            <person name="Crook M."/>
            <person name="Gross E."/>
            <person name="Simon M.F."/>
            <person name="Bueno dos Reis Junior F."/>
            <person name="Poole P.S."/>
            <person name="Venter S.N."/>
            <person name="James E.K."/>
        </authorList>
    </citation>
    <scope>NUCLEOTIDE SEQUENCE [LARGE SCALE GENOMIC DNA]</scope>
    <source>
        <strain evidence="1 2">GP25-8</strain>
    </source>
</reference>
<dbReference type="Proteomes" id="UP000235347">
    <property type="component" value="Unassembled WGS sequence"/>
</dbReference>
<accession>A0A2N7WGB0</accession>
<dbReference type="SUPFAM" id="SSF50692">
    <property type="entry name" value="ADC-like"/>
    <property type="match status" value="1"/>
</dbReference>
<dbReference type="RefSeq" id="WP_102608095.1">
    <property type="nucleotide sequence ID" value="NZ_CADIKD010000006.1"/>
</dbReference>
<dbReference type="EMBL" id="PNYB01000001">
    <property type="protein sequence ID" value="PMS28506.1"/>
    <property type="molecule type" value="Genomic_DNA"/>
</dbReference>
<gene>
    <name evidence="1" type="ORF">C0Z19_02055</name>
</gene>
<name>A0A2N7WGB0_9BURK</name>
<dbReference type="InterPro" id="IPR009010">
    <property type="entry name" value="Asp_de-COase-like_dom_sf"/>
</dbReference>
<proteinExistence type="predicted"/>
<dbReference type="AlphaFoldDB" id="A0A2N7WGB0"/>
<evidence type="ECO:0000313" key="1">
    <source>
        <dbReference type="EMBL" id="PMS28506.1"/>
    </source>
</evidence>
<comment type="caution">
    <text evidence="1">The sequence shown here is derived from an EMBL/GenBank/DDBJ whole genome shotgun (WGS) entry which is preliminary data.</text>
</comment>